<proteinExistence type="inferred from homology"/>
<dbReference type="InterPro" id="IPR029057">
    <property type="entry name" value="PRTase-like"/>
</dbReference>
<gene>
    <name evidence="3" type="ORF">FJY75_09950</name>
</gene>
<dbReference type="PANTHER" id="PTHR47505:SF1">
    <property type="entry name" value="DNA UTILIZATION PROTEIN YHGH"/>
    <property type="match status" value="1"/>
</dbReference>
<dbReference type="CDD" id="cd06223">
    <property type="entry name" value="PRTases_typeI"/>
    <property type="match status" value="1"/>
</dbReference>
<accession>A0A937X9H6</accession>
<dbReference type="InterPro" id="IPR000836">
    <property type="entry name" value="PRTase_dom"/>
</dbReference>
<organism evidence="3 4">
    <name type="scientific">Eiseniibacteriota bacterium</name>
    <dbReference type="NCBI Taxonomy" id="2212470"/>
    <lineage>
        <taxon>Bacteria</taxon>
        <taxon>Candidatus Eiseniibacteriota</taxon>
    </lineage>
</organism>
<feature type="compositionally biased region" description="Basic residues" evidence="2">
    <location>
        <begin position="149"/>
        <end position="159"/>
    </location>
</feature>
<evidence type="ECO:0000256" key="1">
    <source>
        <dbReference type="ARBA" id="ARBA00008007"/>
    </source>
</evidence>
<sequence length="168" mass="17477">DAAALRLAARQALLALPPGAAWDAVVPVPAHALRRRERGFDAIGRLARAVGRARGLEVRPLLRRTRPTPTLSGRGRRERRLLLLGAIASGAAAGRLLVVDDVTTSGASFEACRRALLGAGAESADLLVVGVTPSRRPPARDPGGVGGRGRGRLSGKRQRGVVGAPRVC</sequence>
<feature type="region of interest" description="Disordered" evidence="2">
    <location>
        <begin position="133"/>
        <end position="164"/>
    </location>
</feature>
<dbReference type="Gene3D" id="3.40.50.2020">
    <property type="match status" value="1"/>
</dbReference>
<comment type="caution">
    <text evidence="3">The sequence shown here is derived from an EMBL/GenBank/DDBJ whole genome shotgun (WGS) entry which is preliminary data.</text>
</comment>
<evidence type="ECO:0000313" key="3">
    <source>
        <dbReference type="EMBL" id="MBM3318156.1"/>
    </source>
</evidence>
<dbReference type="Proteomes" id="UP000748308">
    <property type="component" value="Unassembled WGS sequence"/>
</dbReference>
<dbReference type="SUPFAM" id="SSF53271">
    <property type="entry name" value="PRTase-like"/>
    <property type="match status" value="1"/>
</dbReference>
<evidence type="ECO:0000256" key="2">
    <source>
        <dbReference type="SAM" id="MobiDB-lite"/>
    </source>
</evidence>
<protein>
    <recommendedName>
        <fullName evidence="5">ComF family protein</fullName>
    </recommendedName>
</protein>
<dbReference type="InterPro" id="IPR051910">
    <property type="entry name" value="ComF/GntX_DNA_util-trans"/>
</dbReference>
<evidence type="ECO:0000313" key="4">
    <source>
        <dbReference type="Proteomes" id="UP000748308"/>
    </source>
</evidence>
<name>A0A937X9H6_UNCEI</name>
<evidence type="ECO:0008006" key="5">
    <source>
        <dbReference type="Google" id="ProtNLM"/>
    </source>
</evidence>
<dbReference type="PANTHER" id="PTHR47505">
    <property type="entry name" value="DNA UTILIZATION PROTEIN YHGH"/>
    <property type="match status" value="1"/>
</dbReference>
<comment type="similarity">
    <text evidence="1">Belongs to the ComF/GntX family.</text>
</comment>
<dbReference type="AlphaFoldDB" id="A0A937X9H6"/>
<reference evidence="3" key="1">
    <citation type="submission" date="2019-03" db="EMBL/GenBank/DDBJ databases">
        <title>Lake Tanganyika Metagenome-Assembled Genomes (MAGs).</title>
        <authorList>
            <person name="Tran P."/>
        </authorList>
    </citation>
    <scope>NUCLEOTIDE SEQUENCE</scope>
    <source>
        <strain evidence="3">M_DeepCast_400m_m2_100</strain>
    </source>
</reference>
<dbReference type="EMBL" id="VGIY01000277">
    <property type="protein sequence ID" value="MBM3318156.1"/>
    <property type="molecule type" value="Genomic_DNA"/>
</dbReference>
<feature type="non-terminal residue" evidence="3">
    <location>
        <position position="1"/>
    </location>
</feature>